<sequence length="62" mass="6730">MESNPDEGSKLRFTDGMEISTGGKLRTVKKADGWYVVGRGMLLAVESEEDGKALIDKLGGER</sequence>
<reference evidence="1 2" key="1">
    <citation type="submission" date="2024-09" db="EMBL/GenBank/DDBJ databases">
        <authorList>
            <person name="D'Angelo T."/>
        </authorList>
    </citation>
    <scope>NUCLEOTIDE SEQUENCE [LARGE SCALE GENOMIC DNA]</scope>
    <source>
        <strain evidence="1">SAG AM-320-E07</strain>
    </source>
</reference>
<comment type="caution">
    <text evidence="1">The sequence shown here is derived from an EMBL/GenBank/DDBJ whole genome shotgun (WGS) entry which is preliminary data.</text>
</comment>
<evidence type="ECO:0000313" key="2">
    <source>
        <dbReference type="Proteomes" id="UP001593833"/>
    </source>
</evidence>
<keyword evidence="2" id="KW-1185">Reference proteome</keyword>
<name>A0ABV6YKW3_UNCEI</name>
<dbReference type="EMBL" id="JBHPKH010000041">
    <property type="protein sequence ID" value="MFC1572809.1"/>
    <property type="molecule type" value="Genomic_DNA"/>
</dbReference>
<gene>
    <name evidence="1" type="ORF">ACFL6M_04340</name>
</gene>
<evidence type="ECO:0000313" key="1">
    <source>
        <dbReference type="EMBL" id="MFC1572809.1"/>
    </source>
</evidence>
<dbReference type="Proteomes" id="UP001593833">
    <property type="component" value="Unassembled WGS sequence"/>
</dbReference>
<accession>A0ABV6YKW3</accession>
<proteinExistence type="predicted"/>
<protein>
    <submittedName>
        <fullName evidence="1">Uncharacterized protein</fullName>
    </submittedName>
</protein>
<organism evidence="1 2">
    <name type="scientific">Eiseniibacteriota bacterium</name>
    <dbReference type="NCBI Taxonomy" id="2212470"/>
    <lineage>
        <taxon>Bacteria</taxon>
        <taxon>Candidatus Eiseniibacteriota</taxon>
    </lineage>
</organism>